<evidence type="ECO:0000313" key="1">
    <source>
        <dbReference type="EMBL" id="QGW58555.1"/>
    </source>
</evidence>
<keyword evidence="1" id="KW-0614">Plasmid</keyword>
<protein>
    <submittedName>
        <fullName evidence="1">Uncharacterized protein</fullName>
    </submittedName>
</protein>
<geneLocation type="plasmid" evidence="1">
    <name>pKpnB199</name>
</geneLocation>
<accession>A0A7S5GGD9</accession>
<dbReference type="EMBL" id="MK552108">
    <property type="protein sequence ID" value="QGW58555.1"/>
    <property type="molecule type" value="Genomic_DNA"/>
</dbReference>
<dbReference type="AlphaFoldDB" id="A0A7S5GGD9"/>
<organism evidence="1">
    <name type="scientific">Klebsiella pneumoniae</name>
    <dbReference type="NCBI Taxonomy" id="573"/>
    <lineage>
        <taxon>Bacteria</taxon>
        <taxon>Pseudomonadati</taxon>
        <taxon>Pseudomonadota</taxon>
        <taxon>Gammaproteobacteria</taxon>
        <taxon>Enterobacterales</taxon>
        <taxon>Enterobacteriaceae</taxon>
        <taxon>Klebsiella/Raoultella group</taxon>
        <taxon>Klebsiella</taxon>
        <taxon>Klebsiella pneumoniae complex</taxon>
    </lineage>
</organism>
<reference evidence="1" key="1">
    <citation type="submission" date="2019-02" db="EMBL/GenBank/DDBJ databases">
        <title>Klebsiella pneumoniae strain B199 multidrug resistance plasmid pKpnB199.</title>
        <authorList>
            <person name="Navon-Venezia S."/>
            <person name="Kondratyeva K."/>
            <person name="Gancz A."/>
        </authorList>
    </citation>
    <scope>NUCLEOTIDE SEQUENCE</scope>
    <source>
        <strain evidence="1">B199</strain>
        <plasmid evidence="1">pKpnB199</plasmid>
    </source>
</reference>
<gene>
    <name evidence="1" type="ORF">pKpnB199_00048</name>
</gene>
<name>A0A7S5GGD9_KLEPN</name>
<proteinExistence type="predicted"/>
<sequence length="53" mass="5873">MLVPGKYGAALNPPLRGKRWPEVETAFFTVTVSGSRVEILPLKFKVLMKLASQ</sequence>